<feature type="non-terminal residue" evidence="2">
    <location>
        <position position="1"/>
    </location>
</feature>
<dbReference type="Proteomes" id="UP000596742">
    <property type="component" value="Unassembled WGS sequence"/>
</dbReference>
<accession>A0A8B6D438</accession>
<proteinExistence type="predicted"/>
<evidence type="ECO:0000256" key="1">
    <source>
        <dbReference type="SAM" id="MobiDB-lite"/>
    </source>
</evidence>
<protein>
    <submittedName>
        <fullName evidence="2">Uncharacterized protein</fullName>
    </submittedName>
</protein>
<organism evidence="2 3">
    <name type="scientific">Mytilus galloprovincialis</name>
    <name type="common">Mediterranean mussel</name>
    <dbReference type="NCBI Taxonomy" id="29158"/>
    <lineage>
        <taxon>Eukaryota</taxon>
        <taxon>Metazoa</taxon>
        <taxon>Spiralia</taxon>
        <taxon>Lophotrochozoa</taxon>
        <taxon>Mollusca</taxon>
        <taxon>Bivalvia</taxon>
        <taxon>Autobranchia</taxon>
        <taxon>Pteriomorphia</taxon>
        <taxon>Mytilida</taxon>
        <taxon>Mytiloidea</taxon>
        <taxon>Mytilidae</taxon>
        <taxon>Mytilinae</taxon>
        <taxon>Mytilus</taxon>
    </lineage>
</organism>
<evidence type="ECO:0000313" key="3">
    <source>
        <dbReference type="Proteomes" id="UP000596742"/>
    </source>
</evidence>
<reference evidence="2" key="1">
    <citation type="submission" date="2018-11" db="EMBL/GenBank/DDBJ databases">
        <authorList>
            <person name="Alioto T."/>
            <person name="Alioto T."/>
        </authorList>
    </citation>
    <scope>NUCLEOTIDE SEQUENCE</scope>
</reference>
<name>A0A8B6D438_MYTGA</name>
<dbReference type="AlphaFoldDB" id="A0A8B6D438"/>
<dbReference type="EMBL" id="UYJE01002726">
    <property type="protein sequence ID" value="VDI13121.1"/>
    <property type="molecule type" value="Genomic_DNA"/>
</dbReference>
<keyword evidence="3" id="KW-1185">Reference proteome</keyword>
<sequence>MCQTTKAMEDDEDGNDNFDSVALSLTEQTNNCSCYLSVKNVTSPSSSLYIKQYQYVERQSSCGMEIDIDQHRSNPYEIVPLPGPIPSRCNSTVGQKQFSLFKNERLQFISRIVDGNFNTGYCIQIIRVHHPPDGGFLELSCGDQEITKTTTKYTSFYPRTTLNDATHSSGPLTSISSSPTSMIDKSYINDKTDSE</sequence>
<dbReference type="OrthoDB" id="6147976at2759"/>
<comment type="caution">
    <text evidence="2">The sequence shown here is derived from an EMBL/GenBank/DDBJ whole genome shotgun (WGS) entry which is preliminary data.</text>
</comment>
<feature type="region of interest" description="Disordered" evidence="1">
    <location>
        <begin position="167"/>
        <end position="195"/>
    </location>
</feature>
<gene>
    <name evidence="2" type="ORF">MGAL_10B077201</name>
</gene>
<evidence type="ECO:0000313" key="2">
    <source>
        <dbReference type="EMBL" id="VDI13121.1"/>
    </source>
</evidence>
<feature type="compositionally biased region" description="Low complexity" evidence="1">
    <location>
        <begin position="168"/>
        <end position="186"/>
    </location>
</feature>